<dbReference type="Proteomes" id="UP001500967">
    <property type="component" value="Unassembled WGS sequence"/>
</dbReference>
<evidence type="ECO:0000313" key="2">
    <source>
        <dbReference type="Proteomes" id="UP001500967"/>
    </source>
</evidence>
<name>A0ABN0TVX2_9ACTN</name>
<sequence>MTDSATPPAGCSDPARWTDAYLIAEAHRAVKDVCTCGRPLPCIAAERAAEIMAETMAAARLAEEWARAAEEQRAISHAITEEIPRIEYVPEVSAPPVGARFYRERKPPRHRG</sequence>
<dbReference type="EMBL" id="BAAAGX010000006">
    <property type="protein sequence ID" value="GAA0231550.1"/>
    <property type="molecule type" value="Genomic_DNA"/>
</dbReference>
<reference evidence="1 2" key="1">
    <citation type="journal article" date="2019" name="Int. J. Syst. Evol. Microbiol.">
        <title>The Global Catalogue of Microorganisms (GCM) 10K type strain sequencing project: providing services to taxonomists for standard genome sequencing and annotation.</title>
        <authorList>
            <consortium name="The Broad Institute Genomics Platform"/>
            <consortium name="The Broad Institute Genome Sequencing Center for Infectious Disease"/>
            <person name="Wu L."/>
            <person name="Ma J."/>
        </authorList>
    </citation>
    <scope>NUCLEOTIDE SEQUENCE [LARGE SCALE GENOMIC DNA]</scope>
    <source>
        <strain evidence="1 2">JCM 10425</strain>
    </source>
</reference>
<proteinExistence type="predicted"/>
<evidence type="ECO:0000313" key="1">
    <source>
        <dbReference type="EMBL" id="GAA0231550.1"/>
    </source>
</evidence>
<dbReference type="RefSeq" id="WP_344648086.1">
    <property type="nucleotide sequence ID" value="NZ_BAAAGX010000006.1"/>
</dbReference>
<keyword evidence="2" id="KW-1185">Reference proteome</keyword>
<organism evidence="1 2">
    <name type="scientific">Cryptosporangium japonicum</name>
    <dbReference type="NCBI Taxonomy" id="80872"/>
    <lineage>
        <taxon>Bacteria</taxon>
        <taxon>Bacillati</taxon>
        <taxon>Actinomycetota</taxon>
        <taxon>Actinomycetes</taxon>
        <taxon>Cryptosporangiales</taxon>
        <taxon>Cryptosporangiaceae</taxon>
        <taxon>Cryptosporangium</taxon>
    </lineage>
</organism>
<gene>
    <name evidence="1" type="ORF">GCM10009539_16200</name>
</gene>
<accession>A0ABN0TVX2</accession>
<comment type="caution">
    <text evidence="1">The sequence shown here is derived from an EMBL/GenBank/DDBJ whole genome shotgun (WGS) entry which is preliminary data.</text>
</comment>
<protein>
    <submittedName>
        <fullName evidence="1">Uncharacterized protein</fullName>
    </submittedName>
</protein>